<dbReference type="InterPro" id="IPR052829">
    <property type="entry name" value="N-acetyltransferase_domain"/>
</dbReference>
<dbReference type="InterPro" id="IPR016181">
    <property type="entry name" value="Acyl_CoA_acyltransferase"/>
</dbReference>
<evidence type="ECO:0000313" key="3">
    <source>
        <dbReference type="Proteomes" id="UP000557217"/>
    </source>
</evidence>
<dbReference type="AlphaFoldDB" id="A0A840PX25"/>
<dbReference type="Pfam" id="PF00583">
    <property type="entry name" value="Acetyltransf_1"/>
    <property type="match status" value="1"/>
</dbReference>
<comment type="caution">
    <text evidence="2">The sequence shown here is derived from an EMBL/GenBank/DDBJ whole genome shotgun (WGS) entry which is preliminary data.</text>
</comment>
<keyword evidence="3" id="KW-1185">Reference proteome</keyword>
<keyword evidence="2" id="KW-0012">Acyltransferase</keyword>
<evidence type="ECO:0000259" key="1">
    <source>
        <dbReference type="PROSITE" id="PS51186"/>
    </source>
</evidence>
<sequence length="150" mass="17225">MSITELRVFRESDIVTIKGWFEDAEVQRRLEGMQPLSEWYNYVASKEDYQVWTALDENKQPIGIVMVEQESNYVGYIALVINPILRGKGYGKALVKKVMSLPSTQSIKKWIANIETDNIACLKCFESVGYSFENSIPDEDGYYSLIYISN</sequence>
<dbReference type="EMBL" id="JACHGZ010000052">
    <property type="protein sequence ID" value="MBB5150420.1"/>
    <property type="molecule type" value="Genomic_DNA"/>
</dbReference>
<reference evidence="2 3" key="1">
    <citation type="submission" date="2020-08" db="EMBL/GenBank/DDBJ databases">
        <title>Genomic Encyclopedia of Type Strains, Phase IV (KMG-IV): sequencing the most valuable type-strain genomes for metagenomic binning, comparative biology and taxonomic classification.</title>
        <authorList>
            <person name="Goeker M."/>
        </authorList>
    </citation>
    <scope>NUCLEOTIDE SEQUENCE [LARGE SCALE GENOMIC DNA]</scope>
    <source>
        <strain evidence="2 3">DSM 10633</strain>
    </source>
</reference>
<dbReference type="RefSeq" id="WP_016839252.1">
    <property type="nucleotide sequence ID" value="NZ_AP018335.1"/>
</dbReference>
<proteinExistence type="predicted"/>
<dbReference type="SUPFAM" id="SSF55729">
    <property type="entry name" value="Acyl-CoA N-acyltransferases (Nat)"/>
    <property type="match status" value="1"/>
</dbReference>
<keyword evidence="2" id="KW-0808">Transferase</keyword>
<dbReference type="CDD" id="cd04301">
    <property type="entry name" value="NAT_SF"/>
    <property type="match status" value="1"/>
</dbReference>
<dbReference type="GO" id="GO:0016747">
    <property type="term" value="F:acyltransferase activity, transferring groups other than amino-acyl groups"/>
    <property type="evidence" value="ECO:0007669"/>
    <property type="project" value="InterPro"/>
</dbReference>
<dbReference type="Proteomes" id="UP000557217">
    <property type="component" value="Unassembled WGS sequence"/>
</dbReference>
<organism evidence="2 3">
    <name type="scientific">Ureibacillus thermosphaericus</name>
    <dbReference type="NCBI Taxonomy" id="51173"/>
    <lineage>
        <taxon>Bacteria</taxon>
        <taxon>Bacillati</taxon>
        <taxon>Bacillota</taxon>
        <taxon>Bacilli</taxon>
        <taxon>Bacillales</taxon>
        <taxon>Caryophanaceae</taxon>
        <taxon>Ureibacillus</taxon>
    </lineage>
</organism>
<dbReference type="Gene3D" id="3.40.630.30">
    <property type="match status" value="1"/>
</dbReference>
<evidence type="ECO:0000313" key="2">
    <source>
        <dbReference type="EMBL" id="MBB5150420.1"/>
    </source>
</evidence>
<dbReference type="PROSITE" id="PS51186">
    <property type="entry name" value="GNAT"/>
    <property type="match status" value="1"/>
</dbReference>
<dbReference type="InterPro" id="IPR000182">
    <property type="entry name" value="GNAT_dom"/>
</dbReference>
<feature type="domain" description="N-acetyltransferase" evidence="1">
    <location>
        <begin position="4"/>
        <end position="150"/>
    </location>
</feature>
<gene>
    <name evidence="2" type="ORF">HNR36_002840</name>
</gene>
<name>A0A840PX25_URETH</name>
<dbReference type="PANTHER" id="PTHR43259">
    <property type="entry name" value="SPT10P"/>
    <property type="match status" value="1"/>
</dbReference>
<protein>
    <submittedName>
        <fullName evidence="2">L-amino acid N-acyltransferase YncA</fullName>
    </submittedName>
</protein>
<dbReference type="PANTHER" id="PTHR43259:SF1">
    <property type="entry name" value="N-ACETYLTRANSFERASE DOMAIN-CONTAINING PROTEIN"/>
    <property type="match status" value="1"/>
</dbReference>
<accession>A0A840PX25</accession>